<dbReference type="PROSITE" id="PS00657">
    <property type="entry name" value="FORK_HEAD_1"/>
    <property type="match status" value="1"/>
</dbReference>
<dbReference type="GO" id="GO:0000981">
    <property type="term" value="F:DNA-binding transcription factor activity, RNA polymerase II-specific"/>
    <property type="evidence" value="ECO:0007669"/>
    <property type="project" value="TreeGrafter"/>
</dbReference>
<dbReference type="GO" id="GO:0009653">
    <property type="term" value="P:anatomical structure morphogenesis"/>
    <property type="evidence" value="ECO:0007669"/>
    <property type="project" value="TreeGrafter"/>
</dbReference>
<gene>
    <name evidence="7" type="ORF">CHIRRI_LOCUS10452</name>
</gene>
<dbReference type="AlphaFoldDB" id="A0A9N9RYW5"/>
<evidence type="ECO:0000313" key="8">
    <source>
        <dbReference type="Proteomes" id="UP001153620"/>
    </source>
</evidence>
<dbReference type="PANTHER" id="PTHR11829:SF343">
    <property type="entry name" value="FORK-HEAD DOMAIN-CONTAINING PROTEIN"/>
    <property type="match status" value="1"/>
</dbReference>
<feature type="compositionally biased region" description="Polar residues" evidence="5">
    <location>
        <begin position="1"/>
        <end position="35"/>
    </location>
</feature>
<dbReference type="Proteomes" id="UP001153620">
    <property type="component" value="Chromosome 3"/>
</dbReference>
<evidence type="ECO:0000313" key="7">
    <source>
        <dbReference type="EMBL" id="CAG9807606.1"/>
    </source>
</evidence>
<keyword evidence="1" id="KW-0217">Developmental protein</keyword>
<name>A0A9N9RYW5_9DIPT</name>
<evidence type="ECO:0000256" key="2">
    <source>
        <dbReference type="ARBA" id="ARBA00023125"/>
    </source>
</evidence>
<dbReference type="EMBL" id="OU895879">
    <property type="protein sequence ID" value="CAG9807606.1"/>
    <property type="molecule type" value="Genomic_DNA"/>
</dbReference>
<dbReference type="PROSITE" id="PS00658">
    <property type="entry name" value="FORK_HEAD_2"/>
    <property type="match status" value="1"/>
</dbReference>
<evidence type="ECO:0000256" key="3">
    <source>
        <dbReference type="ARBA" id="ARBA00023242"/>
    </source>
</evidence>
<accession>A0A9N9RYW5</accession>
<dbReference type="InterPro" id="IPR001766">
    <property type="entry name" value="Fork_head_dom"/>
</dbReference>
<organism evidence="7 8">
    <name type="scientific">Chironomus riparius</name>
    <dbReference type="NCBI Taxonomy" id="315576"/>
    <lineage>
        <taxon>Eukaryota</taxon>
        <taxon>Metazoa</taxon>
        <taxon>Ecdysozoa</taxon>
        <taxon>Arthropoda</taxon>
        <taxon>Hexapoda</taxon>
        <taxon>Insecta</taxon>
        <taxon>Pterygota</taxon>
        <taxon>Neoptera</taxon>
        <taxon>Endopterygota</taxon>
        <taxon>Diptera</taxon>
        <taxon>Nematocera</taxon>
        <taxon>Chironomoidea</taxon>
        <taxon>Chironomidae</taxon>
        <taxon>Chironominae</taxon>
        <taxon>Chironomus</taxon>
    </lineage>
</organism>
<keyword evidence="2 4" id="KW-0238">DNA-binding</keyword>
<feature type="region of interest" description="Disordered" evidence="5">
    <location>
        <begin position="1"/>
        <end position="68"/>
    </location>
</feature>
<sequence length="436" mass="49799">MCSNKKYSNMNINEDVNQTVNNSRNVSESVEINQNSDEKISSFNSPNHSSHSTSSTSPISINSTSDKSMVPNINQHTLDILERSSNFLFPVNNTSEINSIDRYRLQFCNYAMLERMRNQTNAGLQQFYQPFAGCNSQLAFSFFQSRVFQSEEPKPQHSYIGLIAMAILSTADQKLVLSDIYQHILDNYPYFRSRGPGWRNSIRHNLSLNDCFVKAGRSANGKGHYWAIHPANLDDFKKGDFRRRKAQRKVRKHMGLAVDDNDADSPSPPPISFIPSPSHVLHNYRFNFSNEHQQPWNAKLLQNVSTAYSNCSRKRQFDVASLLAPDSDDYIRNSLILNNNKKIHLSQEQEDEDIDVVANDDSITPTSSNIDSKNECLNTKISPWNNLSPLAPDNKFLNYYATGQYHTSVRSLVLNETIPESSFFEKNKYLELLDKK</sequence>
<comment type="subcellular location">
    <subcellularLocation>
        <location evidence="4">Nucleus</location>
    </subcellularLocation>
</comment>
<dbReference type="InterPro" id="IPR030456">
    <property type="entry name" value="TF_fork_head_CS_2"/>
</dbReference>
<dbReference type="PANTHER" id="PTHR11829">
    <property type="entry name" value="FORKHEAD BOX PROTEIN"/>
    <property type="match status" value="1"/>
</dbReference>
<keyword evidence="8" id="KW-1185">Reference proteome</keyword>
<evidence type="ECO:0000256" key="5">
    <source>
        <dbReference type="SAM" id="MobiDB-lite"/>
    </source>
</evidence>
<dbReference type="GO" id="GO:0005634">
    <property type="term" value="C:nucleus"/>
    <property type="evidence" value="ECO:0007669"/>
    <property type="project" value="UniProtKB-SubCell"/>
</dbReference>
<dbReference type="CDD" id="cd20035">
    <property type="entry name" value="FH_FOXQ2-like"/>
    <property type="match status" value="1"/>
</dbReference>
<dbReference type="InterPro" id="IPR050211">
    <property type="entry name" value="FOX_domain-containing"/>
</dbReference>
<dbReference type="FunFam" id="1.10.10.10:FF:000352">
    <property type="entry name" value="Forkhead box Q2"/>
    <property type="match status" value="1"/>
</dbReference>
<dbReference type="SUPFAM" id="SSF46785">
    <property type="entry name" value="Winged helix' DNA-binding domain"/>
    <property type="match status" value="1"/>
</dbReference>
<dbReference type="GO" id="GO:0030154">
    <property type="term" value="P:cell differentiation"/>
    <property type="evidence" value="ECO:0007669"/>
    <property type="project" value="TreeGrafter"/>
</dbReference>
<feature type="DNA-binding region" description="Fork-head" evidence="4">
    <location>
        <begin position="154"/>
        <end position="246"/>
    </location>
</feature>
<dbReference type="PROSITE" id="PS50039">
    <property type="entry name" value="FORK_HEAD_3"/>
    <property type="match status" value="1"/>
</dbReference>
<reference evidence="7" key="2">
    <citation type="submission" date="2022-10" db="EMBL/GenBank/DDBJ databases">
        <authorList>
            <consortium name="ENA_rothamsted_submissions"/>
            <consortium name="culmorum"/>
            <person name="King R."/>
        </authorList>
    </citation>
    <scope>NUCLEOTIDE SEQUENCE</scope>
</reference>
<protein>
    <recommendedName>
        <fullName evidence="6">Fork-head domain-containing protein</fullName>
    </recommendedName>
</protein>
<dbReference type="SMART" id="SM00339">
    <property type="entry name" value="FH"/>
    <property type="match status" value="1"/>
</dbReference>
<dbReference type="PRINTS" id="PR00053">
    <property type="entry name" value="FORKHEAD"/>
</dbReference>
<dbReference type="OrthoDB" id="5954824at2759"/>
<dbReference type="InterPro" id="IPR047519">
    <property type="entry name" value="FH_FOXQ2-like"/>
</dbReference>
<keyword evidence="3 4" id="KW-0539">Nucleus</keyword>
<proteinExistence type="predicted"/>
<evidence type="ECO:0000256" key="4">
    <source>
        <dbReference type="PROSITE-ProRule" id="PRU00089"/>
    </source>
</evidence>
<reference evidence="7" key="1">
    <citation type="submission" date="2022-01" db="EMBL/GenBank/DDBJ databases">
        <authorList>
            <person name="King R."/>
        </authorList>
    </citation>
    <scope>NUCLEOTIDE SEQUENCE</scope>
</reference>
<dbReference type="Gene3D" id="1.10.10.10">
    <property type="entry name" value="Winged helix-like DNA-binding domain superfamily/Winged helix DNA-binding domain"/>
    <property type="match status" value="1"/>
</dbReference>
<feature type="domain" description="Fork-head" evidence="6">
    <location>
        <begin position="154"/>
        <end position="246"/>
    </location>
</feature>
<evidence type="ECO:0000256" key="1">
    <source>
        <dbReference type="ARBA" id="ARBA00022473"/>
    </source>
</evidence>
<feature type="compositionally biased region" description="Low complexity" evidence="5">
    <location>
        <begin position="41"/>
        <end position="65"/>
    </location>
</feature>
<dbReference type="InterPro" id="IPR036388">
    <property type="entry name" value="WH-like_DNA-bd_sf"/>
</dbReference>
<evidence type="ECO:0000259" key="6">
    <source>
        <dbReference type="PROSITE" id="PS50039"/>
    </source>
</evidence>
<dbReference type="GO" id="GO:0000978">
    <property type="term" value="F:RNA polymerase II cis-regulatory region sequence-specific DNA binding"/>
    <property type="evidence" value="ECO:0007669"/>
    <property type="project" value="TreeGrafter"/>
</dbReference>
<dbReference type="Pfam" id="PF00250">
    <property type="entry name" value="Forkhead"/>
    <property type="match status" value="1"/>
</dbReference>
<dbReference type="InterPro" id="IPR036390">
    <property type="entry name" value="WH_DNA-bd_sf"/>
</dbReference>
<dbReference type="InterPro" id="IPR018122">
    <property type="entry name" value="TF_fork_head_CS_1"/>
</dbReference>